<organism evidence="2 3">
    <name type="scientific">Heterocephalus glaber</name>
    <name type="common">Naked mole rat</name>
    <dbReference type="NCBI Taxonomy" id="10181"/>
    <lineage>
        <taxon>Eukaryota</taxon>
        <taxon>Metazoa</taxon>
        <taxon>Chordata</taxon>
        <taxon>Craniata</taxon>
        <taxon>Vertebrata</taxon>
        <taxon>Euteleostomi</taxon>
        <taxon>Mammalia</taxon>
        <taxon>Eutheria</taxon>
        <taxon>Euarchontoglires</taxon>
        <taxon>Glires</taxon>
        <taxon>Rodentia</taxon>
        <taxon>Hystricomorpha</taxon>
        <taxon>Bathyergidae</taxon>
        <taxon>Heterocephalus</taxon>
    </lineage>
</organism>
<dbReference type="Proteomes" id="UP000694906">
    <property type="component" value="Unplaced"/>
</dbReference>
<evidence type="ECO:0000313" key="2">
    <source>
        <dbReference type="Proteomes" id="UP000694906"/>
    </source>
</evidence>
<dbReference type="GeneID" id="110348958"/>
<reference evidence="3" key="1">
    <citation type="submission" date="2025-08" db="UniProtKB">
        <authorList>
            <consortium name="RefSeq"/>
        </authorList>
    </citation>
    <scope>IDENTIFICATION</scope>
</reference>
<name>A0AAX6SWP9_HETGA</name>
<sequence>MAWTPHFPLAPRPLEDLRGCYGVILNAVPSWVPNPSSSKTPEFPGNFRRTEPLPLLGLRSRLPRCQEVLPAPAWTPPPPAKLTGSARPSKGTRSQRPRRSTDRVPAIQVRQKLFEESTPLEADAPLRVGTGAVDERDPGFRPRCPKSGDFSAQQGSRSPGPRVALAFRLRILARACARRVRREALRLSSGLRSRLQLGPRRSQGALSVRAGSPAAAAPLVSPSCSLSLLPPLARPPVACSLQVCSGVGCLPLRGLHAPAAGPASSRACTSPRRLQRAEARMHRPLLPLGAQGVGGGEAGEQQRRRRRRRLGCSPGGLGAEELQVQVAQDGRRNGPGDCAPGV</sequence>
<evidence type="ECO:0000313" key="3">
    <source>
        <dbReference type="RefSeq" id="XP_021113424.1"/>
    </source>
</evidence>
<feature type="region of interest" description="Disordered" evidence="1">
    <location>
        <begin position="69"/>
        <end position="159"/>
    </location>
</feature>
<gene>
    <name evidence="3" type="primary">LOC110348958</name>
</gene>
<proteinExistence type="predicted"/>
<protein>
    <submittedName>
        <fullName evidence="3">Uncharacterized protein LOC110348958</fullName>
    </submittedName>
</protein>
<feature type="region of interest" description="Disordered" evidence="1">
    <location>
        <begin position="287"/>
        <end position="317"/>
    </location>
</feature>
<evidence type="ECO:0000256" key="1">
    <source>
        <dbReference type="SAM" id="MobiDB-lite"/>
    </source>
</evidence>
<keyword evidence="2" id="KW-1185">Reference proteome</keyword>
<dbReference type="RefSeq" id="XP_021113424.1">
    <property type="nucleotide sequence ID" value="XM_021257765.1"/>
</dbReference>
<dbReference type="AlphaFoldDB" id="A0AAX6SWP9"/>
<accession>A0AAX6SWP9</accession>